<feature type="domain" description="EF-hand" evidence="3">
    <location>
        <begin position="347"/>
        <end position="382"/>
    </location>
</feature>
<dbReference type="InterPro" id="IPR011992">
    <property type="entry name" value="EF-hand-dom_pair"/>
</dbReference>
<name>A0A830HMZ4_9CHLO</name>
<feature type="domain" description="EF-hand" evidence="3">
    <location>
        <begin position="390"/>
        <end position="425"/>
    </location>
</feature>
<feature type="domain" description="EF-hand" evidence="3">
    <location>
        <begin position="296"/>
        <end position="331"/>
    </location>
</feature>
<feature type="region of interest" description="Disordered" evidence="2">
    <location>
        <begin position="1"/>
        <end position="50"/>
    </location>
</feature>
<dbReference type="Proteomes" id="UP000660262">
    <property type="component" value="Unassembled WGS sequence"/>
</dbReference>
<dbReference type="PROSITE" id="PS50222">
    <property type="entry name" value="EF_HAND_2"/>
    <property type="match status" value="9"/>
</dbReference>
<feature type="compositionally biased region" description="Pro residues" evidence="2">
    <location>
        <begin position="19"/>
        <end position="36"/>
    </location>
</feature>
<keyword evidence="1" id="KW-0106">Calcium</keyword>
<evidence type="ECO:0000256" key="2">
    <source>
        <dbReference type="SAM" id="MobiDB-lite"/>
    </source>
</evidence>
<dbReference type="EMBL" id="BNJQ01000019">
    <property type="protein sequence ID" value="GHP08063.1"/>
    <property type="molecule type" value="Genomic_DNA"/>
</dbReference>
<sequence>MGCGASHDHPPTSTRKEPNAPPPPKAPAAAPAPAPAPVAASEAKPDPERVDDVALKLADSLQKPEGYDALKQIFEEMDKDKDGKVSIREWGKVVPKFTKELKTLLGSPTALEVTLAFGRIDKDGNGSLTWVEFQEAAFGYASEADDALFAMADAVQTAKGNAELKAIFVALDKDSDGKVSSKEWGKGVSKNQEVLKKYFGGGTLAEVGMAFRRIDVNDDKHLTWEEMEAHAAELIGSSDAAGAALANKVGDPKVWDELKALFDSLDHDADGKVTSKEWGKGVAKHRDQMMKMFGGQTMQEIGRAFKRLDANGDKHLTWEELQEGAVDFLSAADDAGLALSKAIATPEGKSELKALFESLDKDASGHISSKEWGKGVTKNREMMSKLFGGLTIQEIGRAFPMIDADGDKYLTWDEMVSASANYLKNADSAGLKLAEVMSTDEGKSELKTLFDSLDKNADGKVTSKEWGKVTTSVPRSR</sequence>
<dbReference type="InterPro" id="IPR018247">
    <property type="entry name" value="EF_Hand_1_Ca_BS"/>
</dbReference>
<feature type="domain" description="EF-hand" evidence="3">
    <location>
        <begin position="65"/>
        <end position="100"/>
    </location>
</feature>
<evidence type="ECO:0000313" key="4">
    <source>
        <dbReference type="EMBL" id="GHP08063.1"/>
    </source>
</evidence>
<feature type="compositionally biased region" description="Basic and acidic residues" evidence="2">
    <location>
        <begin position="1"/>
        <end position="18"/>
    </location>
</feature>
<evidence type="ECO:0000256" key="1">
    <source>
        <dbReference type="ARBA" id="ARBA00022837"/>
    </source>
</evidence>
<feature type="domain" description="EF-hand" evidence="3">
    <location>
        <begin position="159"/>
        <end position="194"/>
    </location>
</feature>
<dbReference type="PANTHER" id="PTHR10827">
    <property type="entry name" value="RETICULOCALBIN"/>
    <property type="match status" value="1"/>
</dbReference>
<feature type="domain" description="EF-hand" evidence="3">
    <location>
        <begin position="202"/>
        <end position="237"/>
    </location>
</feature>
<dbReference type="PROSITE" id="PS00018">
    <property type="entry name" value="EF_HAND_1"/>
    <property type="match status" value="9"/>
</dbReference>
<evidence type="ECO:0000259" key="3">
    <source>
        <dbReference type="PROSITE" id="PS50222"/>
    </source>
</evidence>
<dbReference type="Pfam" id="PF13499">
    <property type="entry name" value="EF-hand_7"/>
    <property type="match status" value="3"/>
</dbReference>
<dbReference type="Pfam" id="PF13202">
    <property type="entry name" value="EF-hand_5"/>
    <property type="match status" value="2"/>
</dbReference>
<dbReference type="SMART" id="SM00054">
    <property type="entry name" value="EFh"/>
    <property type="match status" value="9"/>
</dbReference>
<dbReference type="Gene3D" id="1.10.238.10">
    <property type="entry name" value="EF-hand"/>
    <property type="match status" value="4"/>
</dbReference>
<evidence type="ECO:0000313" key="5">
    <source>
        <dbReference type="Proteomes" id="UP000660262"/>
    </source>
</evidence>
<gene>
    <name evidence="4" type="ORF">PPROV_000680500</name>
</gene>
<accession>A0A830HMZ4</accession>
<dbReference type="PANTHER" id="PTHR10827:SF85">
    <property type="entry name" value="CALCIUM-BINDING PROTEIN"/>
    <property type="match status" value="1"/>
</dbReference>
<dbReference type="InterPro" id="IPR002048">
    <property type="entry name" value="EF_hand_dom"/>
</dbReference>
<dbReference type="AlphaFoldDB" id="A0A830HMZ4"/>
<dbReference type="SUPFAM" id="SSF47473">
    <property type="entry name" value="EF-hand"/>
    <property type="match status" value="2"/>
</dbReference>
<feature type="domain" description="EF-hand" evidence="3">
    <location>
        <begin position="253"/>
        <end position="288"/>
    </location>
</feature>
<comment type="caution">
    <text evidence="4">The sequence shown here is derived from an EMBL/GenBank/DDBJ whole genome shotgun (WGS) entry which is preliminary data.</text>
</comment>
<feature type="domain" description="EF-hand" evidence="3">
    <location>
        <begin position="441"/>
        <end position="476"/>
    </location>
</feature>
<dbReference type="GO" id="GO:0005509">
    <property type="term" value="F:calcium ion binding"/>
    <property type="evidence" value="ECO:0007669"/>
    <property type="project" value="InterPro"/>
</dbReference>
<feature type="domain" description="EF-hand" evidence="3">
    <location>
        <begin position="108"/>
        <end position="143"/>
    </location>
</feature>
<organism evidence="4 5">
    <name type="scientific">Pycnococcus provasolii</name>
    <dbReference type="NCBI Taxonomy" id="41880"/>
    <lineage>
        <taxon>Eukaryota</taxon>
        <taxon>Viridiplantae</taxon>
        <taxon>Chlorophyta</taxon>
        <taxon>Pseudoscourfieldiophyceae</taxon>
        <taxon>Pseudoscourfieldiales</taxon>
        <taxon>Pycnococcaceae</taxon>
        <taxon>Pycnococcus</taxon>
    </lineage>
</organism>
<protein>
    <submittedName>
        <fullName evidence="4">Calmodulin-like 5</fullName>
    </submittedName>
</protein>
<reference evidence="4" key="1">
    <citation type="submission" date="2020-10" db="EMBL/GenBank/DDBJ databases">
        <title>Unveiling of a novel bifunctional photoreceptor, Dualchrome1, isolated from a cosmopolitan green alga.</title>
        <authorList>
            <person name="Suzuki S."/>
            <person name="Kawachi M."/>
        </authorList>
    </citation>
    <scope>NUCLEOTIDE SEQUENCE</scope>
    <source>
        <strain evidence="4">NIES 2893</strain>
    </source>
</reference>
<proteinExistence type="predicted"/>
<keyword evidence="5" id="KW-1185">Reference proteome</keyword>
<dbReference type="OrthoDB" id="26525at2759"/>